<keyword evidence="6" id="KW-1185">Reference proteome</keyword>
<sequence length="365" mass="38361">MEGEYALSRSGRLIVTIAIDPRWSRSTYGVSDSTMFAVPSRGLLNSALEPLPRTGIDPKDHTTARRGCGMVSVGFIGLGNMGGPMANHLLDAGHDLTVYDLDPDARTALADAGAEVGERPADVAAKSEVTFLSLPTPDAVRAVVLGDDGVASGIESGSVLVDTTTSTPGTTEDVAEELAERDVTVLGAPVSGGVSGAQDATLTTMVGGDRATYDACLELFSAYADDPYHVGDSPGDGNVVKLLNNYLSFLGMVGASEAVALGERAGLDPNTMVDIFSRSTGRNAAVEDKFPNQIIPGHYDLGFSLALMHKDIKLFSRFADESDAPVLLGDTVSNMIGYAKADLGGEADMSEVYKFMQRWIEPDDD</sequence>
<dbReference type="InterPro" id="IPR036291">
    <property type="entry name" value="NAD(P)-bd_dom_sf"/>
</dbReference>
<dbReference type="InterPro" id="IPR029154">
    <property type="entry name" value="HIBADH-like_NADP-bd"/>
</dbReference>
<dbReference type="GO" id="GO:0051287">
    <property type="term" value="F:NAD binding"/>
    <property type="evidence" value="ECO:0007669"/>
    <property type="project" value="InterPro"/>
</dbReference>
<protein>
    <submittedName>
        <fullName evidence="5">NAD(P)-dependent oxidoreductase</fullName>
    </submittedName>
</protein>
<keyword evidence="2" id="KW-0520">NAD</keyword>
<dbReference type="Pfam" id="PF14833">
    <property type="entry name" value="NAD_binding_11"/>
    <property type="match status" value="1"/>
</dbReference>
<gene>
    <name evidence="5" type="ORF">DM868_06845</name>
</gene>
<dbReference type="GO" id="GO:0050661">
    <property type="term" value="F:NADP binding"/>
    <property type="evidence" value="ECO:0007669"/>
    <property type="project" value="InterPro"/>
</dbReference>
<accession>A0A4U5JD63</accession>
<dbReference type="GO" id="GO:0016616">
    <property type="term" value="F:oxidoreductase activity, acting on the CH-OH group of donors, NAD or NADP as acceptor"/>
    <property type="evidence" value="ECO:0007669"/>
    <property type="project" value="TreeGrafter"/>
</dbReference>
<dbReference type="PANTHER" id="PTHR22981">
    <property type="entry name" value="3-HYDROXYISOBUTYRATE DEHYDROGENASE-RELATED"/>
    <property type="match status" value="1"/>
</dbReference>
<dbReference type="EMBL" id="QKNX01000002">
    <property type="protein sequence ID" value="TKR26206.1"/>
    <property type="molecule type" value="Genomic_DNA"/>
</dbReference>
<dbReference type="SUPFAM" id="SSF48179">
    <property type="entry name" value="6-phosphogluconate dehydrogenase C-terminal domain-like"/>
    <property type="match status" value="1"/>
</dbReference>
<name>A0A4U5JD63_9EURY</name>
<dbReference type="InterPro" id="IPR013328">
    <property type="entry name" value="6PGD_dom2"/>
</dbReference>
<dbReference type="Gene3D" id="3.40.50.720">
    <property type="entry name" value="NAD(P)-binding Rossmann-like Domain"/>
    <property type="match status" value="1"/>
</dbReference>
<dbReference type="InterPro" id="IPR002204">
    <property type="entry name" value="3-OH-isobutyrate_DH-rel_CS"/>
</dbReference>
<dbReference type="PROSITE" id="PS00895">
    <property type="entry name" value="3_HYDROXYISOBUT_DH"/>
    <property type="match status" value="1"/>
</dbReference>
<feature type="domain" description="6-phosphogluconate dehydrogenase NADP-binding" evidence="3">
    <location>
        <begin position="73"/>
        <end position="230"/>
    </location>
</feature>
<evidence type="ECO:0000256" key="2">
    <source>
        <dbReference type="ARBA" id="ARBA00023027"/>
    </source>
</evidence>
<dbReference type="SUPFAM" id="SSF51735">
    <property type="entry name" value="NAD(P)-binding Rossmann-fold domains"/>
    <property type="match status" value="1"/>
</dbReference>
<comment type="caution">
    <text evidence="5">The sequence shown here is derived from an EMBL/GenBank/DDBJ whole genome shotgun (WGS) entry which is preliminary data.</text>
</comment>
<dbReference type="PANTHER" id="PTHR22981:SF7">
    <property type="entry name" value="3-HYDROXYISOBUTYRATE DEHYDROGENASE, MITOCHONDRIAL"/>
    <property type="match status" value="1"/>
</dbReference>
<dbReference type="Proteomes" id="UP000308037">
    <property type="component" value="Unassembled WGS sequence"/>
</dbReference>
<evidence type="ECO:0000259" key="3">
    <source>
        <dbReference type="Pfam" id="PF03446"/>
    </source>
</evidence>
<evidence type="ECO:0000256" key="1">
    <source>
        <dbReference type="ARBA" id="ARBA00023002"/>
    </source>
</evidence>
<dbReference type="Pfam" id="PF03446">
    <property type="entry name" value="NAD_binding_2"/>
    <property type="match status" value="1"/>
</dbReference>
<evidence type="ECO:0000259" key="4">
    <source>
        <dbReference type="Pfam" id="PF14833"/>
    </source>
</evidence>
<evidence type="ECO:0000313" key="6">
    <source>
        <dbReference type="Proteomes" id="UP000308037"/>
    </source>
</evidence>
<proteinExistence type="predicted"/>
<keyword evidence="1" id="KW-0560">Oxidoreductase</keyword>
<dbReference type="InterPro" id="IPR008927">
    <property type="entry name" value="6-PGluconate_DH-like_C_sf"/>
</dbReference>
<reference evidence="5 6" key="1">
    <citation type="submission" date="2019-04" db="EMBL/GenBank/DDBJ databases">
        <title>Natronomonas sp. F20-122 a newhaloarchaeon isolated from a saline saltern of Isla Bacuta, Huelva, Spain.</title>
        <authorList>
            <person name="Duran-Viseras A."/>
            <person name="Sanchez-Porro C."/>
            <person name="Ventosa A."/>
        </authorList>
    </citation>
    <scope>NUCLEOTIDE SEQUENCE [LARGE SCALE GENOMIC DNA]</scope>
    <source>
        <strain evidence="5 6">F20-122</strain>
    </source>
</reference>
<evidence type="ECO:0000313" key="5">
    <source>
        <dbReference type="EMBL" id="TKR26206.1"/>
    </source>
</evidence>
<organism evidence="5 6">
    <name type="scientific">Natronomonas salsuginis</name>
    <dbReference type="NCBI Taxonomy" id="2217661"/>
    <lineage>
        <taxon>Archaea</taxon>
        <taxon>Methanobacteriati</taxon>
        <taxon>Methanobacteriota</taxon>
        <taxon>Stenosarchaea group</taxon>
        <taxon>Halobacteria</taxon>
        <taxon>Halobacteriales</taxon>
        <taxon>Natronomonadaceae</taxon>
        <taxon>Natronomonas</taxon>
    </lineage>
</organism>
<dbReference type="Gene3D" id="1.10.1040.10">
    <property type="entry name" value="N-(1-d-carboxylethyl)-l-norvaline Dehydrogenase, domain 2"/>
    <property type="match status" value="1"/>
</dbReference>
<feature type="domain" description="3-hydroxyisobutyrate dehydrogenase-like NAD-binding" evidence="4">
    <location>
        <begin position="235"/>
        <end position="355"/>
    </location>
</feature>
<dbReference type="AlphaFoldDB" id="A0A4U5JD63"/>
<dbReference type="InterPro" id="IPR006115">
    <property type="entry name" value="6PGDH_NADP-bd"/>
</dbReference>